<reference evidence="3" key="2">
    <citation type="submission" date="2015-01" db="EMBL/GenBank/DDBJ databases">
        <title>Evolutionary Origins and Diversification of the Mycorrhizal Mutualists.</title>
        <authorList>
            <consortium name="DOE Joint Genome Institute"/>
            <consortium name="Mycorrhizal Genomics Consortium"/>
            <person name="Kohler A."/>
            <person name="Kuo A."/>
            <person name="Nagy L.G."/>
            <person name="Floudas D."/>
            <person name="Copeland A."/>
            <person name="Barry K.W."/>
            <person name="Cichocki N."/>
            <person name="Veneault-Fourrey C."/>
            <person name="LaButti K."/>
            <person name="Lindquist E.A."/>
            <person name="Lipzen A."/>
            <person name="Lundell T."/>
            <person name="Morin E."/>
            <person name="Murat C."/>
            <person name="Riley R."/>
            <person name="Ohm R."/>
            <person name="Sun H."/>
            <person name="Tunlid A."/>
            <person name="Henrissat B."/>
            <person name="Grigoriev I.V."/>
            <person name="Hibbett D.S."/>
            <person name="Martin F."/>
        </authorList>
    </citation>
    <scope>NUCLEOTIDE SEQUENCE [LARGE SCALE GENOMIC DNA]</scope>
    <source>
        <strain evidence="3">h7</strain>
    </source>
</reference>
<evidence type="ECO:0000256" key="1">
    <source>
        <dbReference type="SAM" id="MobiDB-lite"/>
    </source>
</evidence>
<gene>
    <name evidence="2" type="ORF">M413DRAFT_7871</name>
</gene>
<dbReference type="AlphaFoldDB" id="A0A0C2Y7D4"/>
<dbReference type="STRING" id="686832.A0A0C2Y7D4"/>
<evidence type="ECO:0000313" key="3">
    <source>
        <dbReference type="Proteomes" id="UP000053424"/>
    </source>
</evidence>
<feature type="compositionally biased region" description="Polar residues" evidence="1">
    <location>
        <begin position="1"/>
        <end position="19"/>
    </location>
</feature>
<dbReference type="Proteomes" id="UP000053424">
    <property type="component" value="Unassembled WGS sequence"/>
</dbReference>
<dbReference type="OrthoDB" id="4230923at2759"/>
<reference evidence="2 3" key="1">
    <citation type="submission" date="2014-04" db="EMBL/GenBank/DDBJ databases">
        <authorList>
            <consortium name="DOE Joint Genome Institute"/>
            <person name="Kuo A."/>
            <person name="Gay G."/>
            <person name="Dore J."/>
            <person name="Kohler A."/>
            <person name="Nagy L.G."/>
            <person name="Floudas D."/>
            <person name="Copeland A."/>
            <person name="Barry K.W."/>
            <person name="Cichocki N."/>
            <person name="Veneault-Fourrey C."/>
            <person name="LaButti K."/>
            <person name="Lindquist E.A."/>
            <person name="Lipzen A."/>
            <person name="Lundell T."/>
            <person name="Morin E."/>
            <person name="Murat C."/>
            <person name="Sun H."/>
            <person name="Tunlid A."/>
            <person name="Henrissat B."/>
            <person name="Grigoriev I.V."/>
            <person name="Hibbett D.S."/>
            <person name="Martin F."/>
            <person name="Nordberg H.P."/>
            <person name="Cantor M.N."/>
            <person name="Hua S.X."/>
        </authorList>
    </citation>
    <scope>NUCLEOTIDE SEQUENCE [LARGE SCALE GENOMIC DNA]</scope>
    <source>
        <strain evidence="3">h7</strain>
    </source>
</reference>
<evidence type="ECO:0000313" key="2">
    <source>
        <dbReference type="EMBL" id="KIM45758.1"/>
    </source>
</evidence>
<dbReference type="EMBL" id="KN831771">
    <property type="protein sequence ID" value="KIM45758.1"/>
    <property type="molecule type" value="Genomic_DNA"/>
</dbReference>
<feature type="region of interest" description="Disordered" evidence="1">
    <location>
        <begin position="1"/>
        <end position="20"/>
    </location>
</feature>
<feature type="compositionally biased region" description="Basic and acidic residues" evidence="1">
    <location>
        <begin position="489"/>
        <end position="500"/>
    </location>
</feature>
<proteinExistence type="predicted"/>
<organism evidence="2 3">
    <name type="scientific">Hebeloma cylindrosporum</name>
    <dbReference type="NCBI Taxonomy" id="76867"/>
    <lineage>
        <taxon>Eukaryota</taxon>
        <taxon>Fungi</taxon>
        <taxon>Dikarya</taxon>
        <taxon>Basidiomycota</taxon>
        <taxon>Agaricomycotina</taxon>
        <taxon>Agaricomycetes</taxon>
        <taxon>Agaricomycetidae</taxon>
        <taxon>Agaricales</taxon>
        <taxon>Agaricineae</taxon>
        <taxon>Hymenogastraceae</taxon>
        <taxon>Hebeloma</taxon>
    </lineage>
</organism>
<feature type="compositionally biased region" description="Polar residues" evidence="1">
    <location>
        <begin position="501"/>
        <end position="510"/>
    </location>
</feature>
<sequence>MEYTPNNQPSPIITNSTQKSDPEHANFITTMADLAAMRVTRKNKEDLLRDSQTIIKDIESMQKWLVDNDLMLKGEDISLPTLAAALFQLCSGKFTLPKDIISCMRAIALCMEEIDAKDSIGELVGRVRTAMKDTEDRLKKQTGSANDVERIIEKAVQSASKPTYTQALGADHTSRAATRDHQIKNDMRIWGHLQRKQIILDGDEATKEQTAKLTPKELVLKANLALDKLEKDMVDDLREDQNERLEGTKFVAARILKNDGILFEMDSEEGANWLKQDEIMKGFENCLPGSVKVKGNNYQVVVQFIPITLKNRLEELYAVIENENSLPKGTIVSAKWLRNPANWNMNQTKVHMVFTIKFKQEANGIINHGHSAATCRSQEVCANCARDHPTRKCRVTRAEYQCATCKKHKRQDDHATWARQCPAFIKEKAQLRERKPENHFRYYPAENEPWTWTDGWAMTQEQIPSRPSQQQPHKEKDLRQRSILQWATRSKERANKDRTPPENSQNNNETLRIWQQNTRKSLSAQLLTIHAARNDYDIICIQEPHFDHLKATHATPVWRLITPTGWNRNELAEETP</sequence>
<keyword evidence="3" id="KW-1185">Reference proteome</keyword>
<protein>
    <recommendedName>
        <fullName evidence="4">Endonuclease/exonuclease/phosphatase domain-containing protein</fullName>
    </recommendedName>
</protein>
<evidence type="ECO:0008006" key="4">
    <source>
        <dbReference type="Google" id="ProtNLM"/>
    </source>
</evidence>
<feature type="region of interest" description="Disordered" evidence="1">
    <location>
        <begin position="486"/>
        <end position="510"/>
    </location>
</feature>
<accession>A0A0C2Y7D4</accession>
<dbReference type="HOGENOM" id="CLU_473306_0_0_1"/>
<name>A0A0C2Y7D4_HEBCY</name>